<name>A0AA94WSV8_9BACI</name>
<proteinExistence type="predicted"/>
<dbReference type="AlphaFoldDB" id="A0AA94WSV8"/>
<dbReference type="Pfam" id="PF13524">
    <property type="entry name" value="Glyco_trans_1_2"/>
    <property type="match status" value="1"/>
</dbReference>
<feature type="domain" description="Spore protein YkvP/CgeB glycosyl transferase-like" evidence="1">
    <location>
        <begin position="175"/>
        <end position="267"/>
    </location>
</feature>
<protein>
    <submittedName>
        <fullName evidence="2">Glycosyltransferase family 1 protein</fullName>
    </submittedName>
</protein>
<dbReference type="RefSeq" id="WP_148965537.1">
    <property type="nucleotide sequence ID" value="NZ_VTEU01000002.1"/>
</dbReference>
<accession>A0AA94WSV8</accession>
<comment type="caution">
    <text evidence="2">The sequence shown here is derived from an EMBL/GenBank/DDBJ whole genome shotgun (WGS) entry which is preliminary data.</text>
</comment>
<organism evidence="2 3">
    <name type="scientific">Sutcliffiella horikoshii</name>
    <dbReference type="NCBI Taxonomy" id="79883"/>
    <lineage>
        <taxon>Bacteria</taxon>
        <taxon>Bacillati</taxon>
        <taxon>Bacillota</taxon>
        <taxon>Bacilli</taxon>
        <taxon>Bacillales</taxon>
        <taxon>Bacillaceae</taxon>
        <taxon>Sutcliffiella</taxon>
    </lineage>
</organism>
<sequence>MVGKGNHFIPYREALTEAVRSFGFEAESFDFINHDYKPDCFIVINPFQYETKDFRYDQYVYAGIQTEQLPNEEVYCFNMGEKNYKRLKKCINRYDFIFEWSPAIFRDLKKTYKHVYFFPHCNFDSLEYKESHKYEEGKYDIFFAGWATGIDERRKKILELLCKRYNVYPKFQGLWGEEKEIAMMSSKICLNIHFDNSLVFESPRMYEFLSNKRFVLSEKISDSFPFVEGVDYDAFYVHNIFEKIDYYLAHPIERQKIALNGYDKALNMAMSNHIHLILERFLMEKGVRKSNKRLVNRSIWSKLGLQNNYLY</sequence>
<evidence type="ECO:0000313" key="3">
    <source>
        <dbReference type="Proteomes" id="UP000323393"/>
    </source>
</evidence>
<gene>
    <name evidence="2" type="ORF">FZC74_08020</name>
</gene>
<dbReference type="Proteomes" id="UP000323393">
    <property type="component" value="Unassembled WGS sequence"/>
</dbReference>
<evidence type="ECO:0000259" key="1">
    <source>
        <dbReference type="Pfam" id="PF13524"/>
    </source>
</evidence>
<dbReference type="EMBL" id="VTEU01000002">
    <property type="protein sequence ID" value="TYS60084.1"/>
    <property type="molecule type" value="Genomic_DNA"/>
</dbReference>
<evidence type="ECO:0000313" key="2">
    <source>
        <dbReference type="EMBL" id="TYS60084.1"/>
    </source>
</evidence>
<dbReference type="InterPro" id="IPR055259">
    <property type="entry name" value="YkvP/CgeB_Glyco_trans-like"/>
</dbReference>
<reference evidence="2 3" key="1">
    <citation type="submission" date="2019-08" db="EMBL/GenBank/DDBJ databases">
        <title>Bacillus genomes from the desert of Cuatro Cienegas, Coahuila.</title>
        <authorList>
            <person name="Olmedo-Alvarez G."/>
        </authorList>
    </citation>
    <scope>NUCLEOTIDE SEQUENCE [LARGE SCALE GENOMIC DNA]</scope>
    <source>
        <strain evidence="2 3">CH88_3T</strain>
    </source>
</reference>